<keyword evidence="5 6" id="KW-0472">Membrane</keyword>
<dbReference type="InterPro" id="IPR005828">
    <property type="entry name" value="MFS_sugar_transport-like"/>
</dbReference>
<proteinExistence type="predicted"/>
<keyword evidence="8" id="KW-1185">Reference proteome</keyword>
<dbReference type="InterPro" id="IPR036259">
    <property type="entry name" value="MFS_trans_sf"/>
</dbReference>
<dbReference type="Proteomes" id="UP000188147">
    <property type="component" value="Chromosome"/>
</dbReference>
<dbReference type="Pfam" id="PF00083">
    <property type="entry name" value="Sugar_tr"/>
    <property type="match status" value="1"/>
</dbReference>
<dbReference type="InterPro" id="IPR050814">
    <property type="entry name" value="Myo-inositol_Transporter"/>
</dbReference>
<dbReference type="PANTHER" id="PTHR48020:SF12">
    <property type="entry name" value="PROTON MYO-INOSITOL COTRANSPORTER"/>
    <property type="match status" value="1"/>
</dbReference>
<dbReference type="SUPFAM" id="SSF103473">
    <property type="entry name" value="MFS general substrate transporter"/>
    <property type="match status" value="1"/>
</dbReference>
<keyword evidence="3 6" id="KW-0812">Transmembrane</keyword>
<evidence type="ECO:0000256" key="2">
    <source>
        <dbReference type="ARBA" id="ARBA00022448"/>
    </source>
</evidence>
<dbReference type="PANTHER" id="PTHR48020">
    <property type="entry name" value="PROTON MYO-INOSITOL COTRANSPORTER"/>
    <property type="match status" value="1"/>
</dbReference>
<protein>
    <submittedName>
        <fullName evidence="7">Uncharacterized protein</fullName>
    </submittedName>
</protein>
<evidence type="ECO:0000313" key="8">
    <source>
        <dbReference type="Proteomes" id="UP000188147"/>
    </source>
</evidence>
<keyword evidence="2" id="KW-0813">Transport</keyword>
<reference evidence="7 8" key="1">
    <citation type="submission" date="2016-06" db="EMBL/GenBank/DDBJ databases">
        <authorList>
            <person name="Kim H.J."/>
        </authorList>
    </citation>
    <scope>NUCLEOTIDE SEQUENCE [LARGE SCALE GENOMIC DNA]</scope>
    <source>
        <strain evidence="7 8">KFRI01</strain>
    </source>
</reference>
<accession>A0ABN4WN82</accession>
<evidence type="ECO:0000256" key="1">
    <source>
        <dbReference type="ARBA" id="ARBA00004370"/>
    </source>
</evidence>
<comment type="subcellular location">
    <subcellularLocation>
        <location evidence="1">Membrane</location>
    </subcellularLocation>
</comment>
<evidence type="ECO:0000256" key="3">
    <source>
        <dbReference type="ARBA" id="ARBA00022692"/>
    </source>
</evidence>
<evidence type="ECO:0000256" key="5">
    <source>
        <dbReference type="ARBA" id="ARBA00023136"/>
    </source>
</evidence>
<sequence>MFAAFPLNIRGLGNSFGAVINWTANFGVSQSFPMLLIAFTPAHVVNAEGQGIAKLFIIYGVMCFAAIWFIHKYTIETRNRSLESIEAELRSRAHAKGYTADEKVIKA</sequence>
<evidence type="ECO:0000256" key="4">
    <source>
        <dbReference type="ARBA" id="ARBA00022989"/>
    </source>
</evidence>
<feature type="transmembrane region" description="Helical" evidence="6">
    <location>
        <begin position="51"/>
        <end position="70"/>
    </location>
</feature>
<evidence type="ECO:0000313" key="7">
    <source>
        <dbReference type="EMBL" id="AQN80024.1"/>
    </source>
</evidence>
<gene>
    <name evidence="7" type="ORF">A9176_06545</name>
</gene>
<keyword evidence="4 6" id="KW-1133">Transmembrane helix</keyword>
<name>A0ABN4WN82_9LACO</name>
<dbReference type="Gene3D" id="1.20.1250.20">
    <property type="entry name" value="MFS general substrate transporter like domains"/>
    <property type="match status" value="1"/>
</dbReference>
<organism evidence="7 8">
    <name type="scientific">Leuconostoc garlicum</name>
    <dbReference type="NCBI Taxonomy" id="255248"/>
    <lineage>
        <taxon>Bacteria</taxon>
        <taxon>Bacillati</taxon>
        <taxon>Bacillota</taxon>
        <taxon>Bacilli</taxon>
        <taxon>Lactobacillales</taxon>
        <taxon>Lactobacillaceae</taxon>
        <taxon>Leuconostoc</taxon>
    </lineage>
</organism>
<evidence type="ECO:0000256" key="6">
    <source>
        <dbReference type="SAM" id="Phobius"/>
    </source>
</evidence>
<dbReference type="EMBL" id="CP016329">
    <property type="protein sequence ID" value="AQN80024.1"/>
    <property type="molecule type" value="Genomic_DNA"/>
</dbReference>